<comment type="similarity">
    <text evidence="17">Belongs to the NnrD/CARKD family.</text>
</comment>
<keyword evidence="12 17" id="KW-0456">Lyase</keyword>
<dbReference type="PANTHER" id="PTHR12592:SF0">
    <property type="entry name" value="ATP-DEPENDENT (S)-NAD(P)H-HYDRATE DEHYDRATASE"/>
    <property type="match status" value="1"/>
</dbReference>
<feature type="binding site" evidence="17">
    <location>
        <position position="446"/>
    </location>
    <ligand>
        <name>(6S)-NADPHX</name>
        <dbReference type="ChEBI" id="CHEBI:64076"/>
    </ligand>
</feature>
<dbReference type="GO" id="GO:0110051">
    <property type="term" value="P:metabolite repair"/>
    <property type="evidence" value="ECO:0007669"/>
    <property type="project" value="TreeGrafter"/>
</dbReference>
<keyword evidence="6 17" id="KW-0547">Nucleotide-binding</keyword>
<keyword evidence="22" id="KW-1185">Reference proteome</keyword>
<evidence type="ECO:0000259" key="20">
    <source>
        <dbReference type="PROSITE" id="PS51385"/>
    </source>
</evidence>
<dbReference type="Gene3D" id="3.40.1190.20">
    <property type="match status" value="1"/>
</dbReference>
<evidence type="ECO:0000313" key="22">
    <source>
        <dbReference type="Proteomes" id="UP000199385"/>
    </source>
</evidence>
<reference evidence="22" key="1">
    <citation type="submission" date="2016-06" db="EMBL/GenBank/DDBJ databases">
        <authorList>
            <person name="Varghese N."/>
            <person name="Submissions Spin"/>
        </authorList>
    </citation>
    <scope>NUCLEOTIDE SEQUENCE [LARGE SCALE GENOMIC DNA]</scope>
    <source>
        <strain evidence="22">DSM 44815</strain>
    </source>
</reference>
<name>A0A1A8ZU23_9ACTN</name>
<dbReference type="EMBL" id="LT594323">
    <property type="protein sequence ID" value="SBT47625.1"/>
    <property type="molecule type" value="Genomic_DNA"/>
</dbReference>
<evidence type="ECO:0000256" key="4">
    <source>
        <dbReference type="ARBA" id="ARBA00009524"/>
    </source>
</evidence>
<comment type="similarity">
    <text evidence="4 18">In the C-terminal section; belongs to the NnrD/CARKD family.</text>
</comment>
<dbReference type="PROSITE" id="PS51385">
    <property type="entry name" value="YJEF_N"/>
    <property type="match status" value="1"/>
</dbReference>
<comment type="cofactor">
    <cofactor evidence="17">
        <name>Mg(2+)</name>
        <dbReference type="ChEBI" id="CHEBI:18420"/>
    </cofactor>
</comment>
<proteinExistence type="inferred from homology"/>
<evidence type="ECO:0000256" key="9">
    <source>
        <dbReference type="ARBA" id="ARBA00022958"/>
    </source>
</evidence>
<feature type="binding site" evidence="17">
    <location>
        <position position="382"/>
    </location>
    <ligand>
        <name>(6S)-NADPHX</name>
        <dbReference type="ChEBI" id="CHEBI:64076"/>
    </ligand>
</feature>
<evidence type="ECO:0000256" key="18">
    <source>
        <dbReference type="PIRNR" id="PIRNR017184"/>
    </source>
</evidence>
<evidence type="ECO:0000256" key="6">
    <source>
        <dbReference type="ARBA" id="ARBA00022741"/>
    </source>
</evidence>
<evidence type="ECO:0000256" key="17">
    <source>
        <dbReference type="HAMAP-Rule" id="MF_01965"/>
    </source>
</evidence>
<evidence type="ECO:0000256" key="14">
    <source>
        <dbReference type="ARBA" id="ARBA00025153"/>
    </source>
</evidence>
<dbReference type="OrthoDB" id="9806925at2"/>
<keyword evidence="21" id="KW-0418">Kinase</keyword>
<dbReference type="GO" id="GO:0016301">
    <property type="term" value="F:kinase activity"/>
    <property type="evidence" value="ECO:0007669"/>
    <property type="project" value="UniProtKB-KW"/>
</dbReference>
<dbReference type="AlphaFoldDB" id="A0A1A8ZU23"/>
<dbReference type="InterPro" id="IPR017953">
    <property type="entry name" value="Carbohydrate_kinase_pred_CS"/>
</dbReference>
<keyword evidence="8 17" id="KW-0521">NADP</keyword>
<comment type="cofactor">
    <cofactor evidence="18">
        <name>K(+)</name>
        <dbReference type="ChEBI" id="CHEBI:29103"/>
    </cofactor>
    <text evidence="18">Binds 1 potassium ion per subunit.</text>
</comment>
<keyword evidence="21" id="KW-0808">Transferase</keyword>
<dbReference type="RefSeq" id="WP_091673130.1">
    <property type="nucleotide sequence ID" value="NZ_LT594323.1"/>
</dbReference>
<evidence type="ECO:0000256" key="15">
    <source>
        <dbReference type="ARBA" id="ARBA00048238"/>
    </source>
</evidence>
<evidence type="ECO:0000256" key="7">
    <source>
        <dbReference type="ARBA" id="ARBA00022840"/>
    </source>
</evidence>
<keyword evidence="7 17" id="KW-0067">ATP-binding</keyword>
<dbReference type="PANTHER" id="PTHR12592">
    <property type="entry name" value="ATP-DEPENDENT (S)-NAD(P)H-HYDRATE DEHYDRATASE FAMILY MEMBER"/>
    <property type="match status" value="1"/>
</dbReference>
<dbReference type="PROSITE" id="PS01050">
    <property type="entry name" value="YJEF_C_2"/>
    <property type="match status" value="1"/>
</dbReference>
<feature type="binding site" evidence="17">
    <location>
        <position position="277"/>
    </location>
    <ligand>
        <name>(6S)-NADPHX</name>
        <dbReference type="ChEBI" id="CHEBI:64076"/>
    </ligand>
</feature>
<dbReference type="HAMAP" id="MF_01965">
    <property type="entry name" value="NADHX_dehydratase"/>
    <property type="match status" value="1"/>
</dbReference>
<evidence type="ECO:0000256" key="13">
    <source>
        <dbReference type="ARBA" id="ARBA00023268"/>
    </source>
</evidence>
<dbReference type="CDD" id="cd01171">
    <property type="entry name" value="YXKO-related"/>
    <property type="match status" value="1"/>
</dbReference>
<keyword evidence="5 18" id="KW-0479">Metal-binding</keyword>
<dbReference type="InterPro" id="IPR004443">
    <property type="entry name" value="YjeF_N_dom"/>
</dbReference>
<feature type="domain" description="YjeF C-terminal" evidence="19">
    <location>
        <begin position="242"/>
        <end position="502"/>
    </location>
</feature>
<dbReference type="InterPro" id="IPR029056">
    <property type="entry name" value="Ribokinase-like"/>
</dbReference>
<evidence type="ECO:0000256" key="10">
    <source>
        <dbReference type="ARBA" id="ARBA00023027"/>
    </source>
</evidence>
<evidence type="ECO:0000256" key="12">
    <source>
        <dbReference type="ARBA" id="ARBA00023239"/>
    </source>
</evidence>
<dbReference type="NCBIfam" id="TIGR00196">
    <property type="entry name" value="yjeF_cterm"/>
    <property type="match status" value="1"/>
</dbReference>
<dbReference type="SUPFAM" id="SSF53613">
    <property type="entry name" value="Ribokinase-like"/>
    <property type="match status" value="1"/>
</dbReference>
<dbReference type="PIRSF" id="PIRSF017184">
    <property type="entry name" value="Nnr"/>
    <property type="match status" value="1"/>
</dbReference>
<feature type="binding site" evidence="17">
    <location>
        <position position="445"/>
    </location>
    <ligand>
        <name>AMP</name>
        <dbReference type="ChEBI" id="CHEBI:456215"/>
    </ligand>
</feature>
<evidence type="ECO:0000256" key="8">
    <source>
        <dbReference type="ARBA" id="ARBA00022857"/>
    </source>
</evidence>
<keyword evidence="9 18" id="KW-0630">Potassium</keyword>
<dbReference type="GO" id="GO:0046872">
    <property type="term" value="F:metal ion binding"/>
    <property type="evidence" value="ECO:0007669"/>
    <property type="project" value="UniProtKB-UniRule"/>
</dbReference>
<gene>
    <name evidence="17" type="primary">nnrD</name>
    <name evidence="21" type="ORF">GA0070611_3788</name>
</gene>
<feature type="binding site" evidence="17">
    <location>
        <position position="330"/>
    </location>
    <ligand>
        <name>(6S)-NADPHX</name>
        <dbReference type="ChEBI" id="CHEBI:64076"/>
    </ligand>
</feature>
<comment type="subunit">
    <text evidence="17">Homotetramer.</text>
</comment>
<comment type="catalytic activity">
    <reaction evidence="16 17 18">
        <text>(6S)-NADPHX + ADP = AMP + phosphate + NADPH + H(+)</text>
        <dbReference type="Rhea" id="RHEA:32235"/>
        <dbReference type="ChEBI" id="CHEBI:15378"/>
        <dbReference type="ChEBI" id="CHEBI:43474"/>
        <dbReference type="ChEBI" id="CHEBI:57783"/>
        <dbReference type="ChEBI" id="CHEBI:64076"/>
        <dbReference type="ChEBI" id="CHEBI:456215"/>
        <dbReference type="ChEBI" id="CHEBI:456216"/>
        <dbReference type="EC" id="4.2.1.136"/>
    </reaction>
</comment>
<sequence>MRAVWRVGDVRAAEAGLMATVAPGTLMQRAAAGLARRCALLLTERYAAGPPGAARRGAPAGVYGARVLLLVGSGDNGGDALYAGARLARRGAAVSALLLSPGRAHAEGLAALRAAGGRVVDRPPAVVDLVLDGIVGIGGRGCLRETAEQLAASLAGCCGRDGDRATVVAVDVPSGVAVDTGDVPVTASGQPCAVRADVTVAFGALKPALVVGPAATLAGHVELVDIGLTPWLRGSPALRVTEWSDVVDWWPRLGPASEKYTRGVVGVATGSATYPGAGVLSVGGALAGPTGMVRYAGGARTEVVRQHPSVIATGRVADAGRVQAWVCGSGLGTGEESAAELRAVLAAPVPVVLDADALTLLVDGKLADRLRDRDAPIVVTPHDREYARLCGESPGADRVAAALRLAAWMNAVVLLKGDRTIIGTPDGRAYVNPTGTPALATGGTGDVLAGLLGSLLAAGLAPERAAAAAAYLHGLAGREAARGGPVTAPDVADALRPVVGRLG</sequence>
<comment type="function">
    <text evidence="14 18">Bifunctional enzyme that catalyzes the epimerization of the S- and R-forms of NAD(P)HX and the dehydration of the S-form of NAD(P)HX at the expense of ADP, which is converted to AMP. This allows the repair of both epimers of NAD(P)HX, a damaged form of NAD(P)H that is a result of enzymatic or heat-dependent hydration.</text>
</comment>
<dbReference type="GO" id="GO:0052856">
    <property type="term" value="F:NAD(P)HX epimerase activity"/>
    <property type="evidence" value="ECO:0007669"/>
    <property type="project" value="UniProtKB-EC"/>
</dbReference>
<keyword evidence="10 17" id="KW-0520">NAD</keyword>
<evidence type="ECO:0000259" key="19">
    <source>
        <dbReference type="PROSITE" id="PS51383"/>
    </source>
</evidence>
<dbReference type="GO" id="GO:0046496">
    <property type="term" value="P:nicotinamide nucleotide metabolic process"/>
    <property type="evidence" value="ECO:0007669"/>
    <property type="project" value="UniProtKB-UniRule"/>
</dbReference>
<comment type="catalytic activity">
    <reaction evidence="2 18">
        <text>(6R)-NADPHX = (6S)-NADPHX</text>
        <dbReference type="Rhea" id="RHEA:32227"/>
        <dbReference type="ChEBI" id="CHEBI:64076"/>
        <dbReference type="ChEBI" id="CHEBI:64077"/>
        <dbReference type="EC" id="5.1.99.6"/>
    </reaction>
</comment>
<evidence type="ECO:0000256" key="1">
    <source>
        <dbReference type="ARBA" id="ARBA00000013"/>
    </source>
</evidence>
<comment type="catalytic activity">
    <reaction evidence="15 17 18">
        <text>(6S)-NADHX + ADP = AMP + phosphate + NADH + H(+)</text>
        <dbReference type="Rhea" id="RHEA:32223"/>
        <dbReference type="ChEBI" id="CHEBI:15378"/>
        <dbReference type="ChEBI" id="CHEBI:43474"/>
        <dbReference type="ChEBI" id="CHEBI:57945"/>
        <dbReference type="ChEBI" id="CHEBI:64074"/>
        <dbReference type="ChEBI" id="CHEBI:456215"/>
        <dbReference type="ChEBI" id="CHEBI:456216"/>
        <dbReference type="EC" id="4.2.1.136"/>
    </reaction>
</comment>
<protein>
    <recommendedName>
        <fullName evidence="17">ADP-dependent (S)-NAD(P)H-hydrate dehydratase</fullName>
        <ecNumber evidence="17">4.2.1.136</ecNumber>
    </recommendedName>
    <alternativeName>
        <fullName evidence="17">ADP-dependent NAD(P)HX dehydratase</fullName>
    </alternativeName>
</protein>
<evidence type="ECO:0000256" key="11">
    <source>
        <dbReference type="ARBA" id="ARBA00023235"/>
    </source>
</evidence>
<dbReference type="STRING" id="261654.GA0070611_3788"/>
<comment type="function">
    <text evidence="17">Catalyzes the dehydration of the S-form of NAD(P)HX at the expense of ADP, which is converted to AMP. Together with NAD(P)HX epimerase, which catalyzes the epimerization of the S- and R-forms, the enzyme allows the repair of both epimers of NAD(P)HX, a damaged form of NAD(P)H that is a result of enzymatic or heat-dependent hydration.</text>
</comment>
<organism evidence="21 22">
    <name type="scientific">Micromonospora auratinigra</name>
    <dbReference type="NCBI Taxonomy" id="261654"/>
    <lineage>
        <taxon>Bacteria</taxon>
        <taxon>Bacillati</taxon>
        <taxon>Actinomycetota</taxon>
        <taxon>Actinomycetes</taxon>
        <taxon>Micromonosporales</taxon>
        <taxon>Micromonosporaceae</taxon>
        <taxon>Micromonospora</taxon>
    </lineage>
</organism>
<dbReference type="EC" id="4.2.1.136" evidence="17"/>
<dbReference type="Pfam" id="PF01256">
    <property type="entry name" value="Carb_kinase"/>
    <property type="match status" value="1"/>
</dbReference>
<comment type="similarity">
    <text evidence="3 18">In the N-terminal section; belongs to the NnrE/AIBP family.</text>
</comment>
<dbReference type="PROSITE" id="PS51383">
    <property type="entry name" value="YJEF_C_3"/>
    <property type="match status" value="1"/>
</dbReference>
<dbReference type="Pfam" id="PF03853">
    <property type="entry name" value="YjeF_N"/>
    <property type="match status" value="1"/>
</dbReference>
<evidence type="ECO:0000256" key="16">
    <source>
        <dbReference type="ARBA" id="ARBA00049209"/>
    </source>
</evidence>
<dbReference type="PATRIC" id="fig|261654.4.peg.3851"/>
<feature type="domain" description="YjeF N-terminal" evidence="20">
    <location>
        <begin position="10"/>
        <end position="234"/>
    </location>
</feature>
<feature type="binding site" evidence="17">
    <location>
        <begin position="416"/>
        <end position="420"/>
    </location>
    <ligand>
        <name>AMP</name>
        <dbReference type="ChEBI" id="CHEBI:456215"/>
    </ligand>
</feature>
<dbReference type="Gene3D" id="3.40.50.10260">
    <property type="entry name" value="YjeF N-terminal domain"/>
    <property type="match status" value="1"/>
</dbReference>
<keyword evidence="13" id="KW-0511">Multifunctional enzyme</keyword>
<evidence type="ECO:0000313" key="21">
    <source>
        <dbReference type="EMBL" id="SBT47625.1"/>
    </source>
</evidence>
<evidence type="ECO:0000256" key="2">
    <source>
        <dbReference type="ARBA" id="ARBA00000909"/>
    </source>
</evidence>
<accession>A0A1A8ZU23</accession>
<dbReference type="InterPro" id="IPR036652">
    <property type="entry name" value="YjeF_N_dom_sf"/>
</dbReference>
<dbReference type="SUPFAM" id="SSF64153">
    <property type="entry name" value="YjeF N-terminal domain-like"/>
    <property type="match status" value="1"/>
</dbReference>
<evidence type="ECO:0000256" key="5">
    <source>
        <dbReference type="ARBA" id="ARBA00022723"/>
    </source>
</evidence>
<dbReference type="GO" id="GO:0052855">
    <property type="term" value="F:ADP-dependent NAD(P)H-hydrate dehydratase activity"/>
    <property type="evidence" value="ECO:0007669"/>
    <property type="project" value="UniProtKB-UniRule"/>
</dbReference>
<dbReference type="InterPro" id="IPR000631">
    <property type="entry name" value="CARKD"/>
</dbReference>
<evidence type="ECO:0000256" key="3">
    <source>
        <dbReference type="ARBA" id="ARBA00006001"/>
    </source>
</evidence>
<comment type="catalytic activity">
    <reaction evidence="1 18">
        <text>(6R)-NADHX = (6S)-NADHX</text>
        <dbReference type="Rhea" id="RHEA:32215"/>
        <dbReference type="ChEBI" id="CHEBI:64074"/>
        <dbReference type="ChEBI" id="CHEBI:64075"/>
        <dbReference type="EC" id="5.1.99.6"/>
    </reaction>
</comment>
<dbReference type="InterPro" id="IPR030677">
    <property type="entry name" value="Nnr"/>
</dbReference>
<dbReference type="Proteomes" id="UP000199385">
    <property type="component" value="Chromosome I"/>
</dbReference>
<keyword evidence="11 18" id="KW-0413">Isomerase</keyword>
<dbReference type="GO" id="GO:0005524">
    <property type="term" value="F:ATP binding"/>
    <property type="evidence" value="ECO:0007669"/>
    <property type="project" value="UniProtKB-UniRule"/>
</dbReference>